<comment type="caution">
    <text evidence="2">The sequence shown here is derived from an EMBL/GenBank/DDBJ whole genome shotgun (WGS) entry which is preliminary data.</text>
</comment>
<sequence length="128" mass="14682">MTEKGVSRSEPLDVSMNDGSHAGADVSVVKQVSEYQRKNFTVTTTESDVRREDEMKQTNKQGQLLLLLLQKFHFFSSILFSLPHKFFISTNPKFQTRKPPSLGSHPFSLSPLFLFPFFHHIPDKAHNF</sequence>
<keyword evidence="3" id="KW-1185">Reference proteome</keyword>
<evidence type="ECO:0000313" key="3">
    <source>
        <dbReference type="Proteomes" id="UP001367508"/>
    </source>
</evidence>
<reference evidence="2 3" key="1">
    <citation type="submission" date="2024-01" db="EMBL/GenBank/DDBJ databases">
        <title>The genomes of 5 underutilized Papilionoideae crops provide insights into root nodulation and disease resistanc.</title>
        <authorList>
            <person name="Jiang F."/>
        </authorList>
    </citation>
    <scope>NUCLEOTIDE SEQUENCE [LARGE SCALE GENOMIC DNA]</scope>
    <source>
        <strain evidence="2">LVBAO_FW01</strain>
        <tissue evidence="2">Leaves</tissue>
    </source>
</reference>
<feature type="compositionally biased region" description="Basic and acidic residues" evidence="1">
    <location>
        <begin position="1"/>
        <end position="11"/>
    </location>
</feature>
<evidence type="ECO:0000313" key="2">
    <source>
        <dbReference type="EMBL" id="KAK7343751.1"/>
    </source>
</evidence>
<dbReference type="Proteomes" id="UP001367508">
    <property type="component" value="Unassembled WGS sequence"/>
</dbReference>
<dbReference type="EMBL" id="JAYMYQ010000003">
    <property type="protein sequence ID" value="KAK7343751.1"/>
    <property type="molecule type" value="Genomic_DNA"/>
</dbReference>
<accession>A0AAN9LXP9</accession>
<name>A0AAN9LXP9_CANGL</name>
<protein>
    <submittedName>
        <fullName evidence="2">Uncharacterized protein</fullName>
    </submittedName>
</protein>
<organism evidence="2 3">
    <name type="scientific">Canavalia gladiata</name>
    <name type="common">Sword bean</name>
    <name type="synonym">Dolichos gladiatus</name>
    <dbReference type="NCBI Taxonomy" id="3824"/>
    <lineage>
        <taxon>Eukaryota</taxon>
        <taxon>Viridiplantae</taxon>
        <taxon>Streptophyta</taxon>
        <taxon>Embryophyta</taxon>
        <taxon>Tracheophyta</taxon>
        <taxon>Spermatophyta</taxon>
        <taxon>Magnoliopsida</taxon>
        <taxon>eudicotyledons</taxon>
        <taxon>Gunneridae</taxon>
        <taxon>Pentapetalae</taxon>
        <taxon>rosids</taxon>
        <taxon>fabids</taxon>
        <taxon>Fabales</taxon>
        <taxon>Fabaceae</taxon>
        <taxon>Papilionoideae</taxon>
        <taxon>50 kb inversion clade</taxon>
        <taxon>NPAAA clade</taxon>
        <taxon>indigoferoid/millettioid clade</taxon>
        <taxon>Phaseoleae</taxon>
        <taxon>Canavalia</taxon>
    </lineage>
</organism>
<gene>
    <name evidence="2" type="ORF">VNO77_12763</name>
</gene>
<proteinExistence type="predicted"/>
<evidence type="ECO:0000256" key="1">
    <source>
        <dbReference type="SAM" id="MobiDB-lite"/>
    </source>
</evidence>
<feature type="region of interest" description="Disordered" evidence="1">
    <location>
        <begin position="1"/>
        <end position="23"/>
    </location>
</feature>
<dbReference type="AlphaFoldDB" id="A0AAN9LXP9"/>